<feature type="non-terminal residue" evidence="1">
    <location>
        <position position="1"/>
    </location>
</feature>
<reference evidence="1" key="1">
    <citation type="submission" date="2023-10" db="EMBL/GenBank/DDBJ databases">
        <title>Genome assembly of Pristionchus species.</title>
        <authorList>
            <person name="Yoshida K."/>
            <person name="Sommer R.J."/>
        </authorList>
    </citation>
    <scope>NUCLEOTIDE SEQUENCE</scope>
    <source>
        <strain evidence="1">RS5133</strain>
    </source>
</reference>
<organism evidence="1 2">
    <name type="scientific">Pristionchus fissidentatus</name>
    <dbReference type="NCBI Taxonomy" id="1538716"/>
    <lineage>
        <taxon>Eukaryota</taxon>
        <taxon>Metazoa</taxon>
        <taxon>Ecdysozoa</taxon>
        <taxon>Nematoda</taxon>
        <taxon>Chromadorea</taxon>
        <taxon>Rhabditida</taxon>
        <taxon>Rhabditina</taxon>
        <taxon>Diplogasteromorpha</taxon>
        <taxon>Diplogasteroidea</taxon>
        <taxon>Neodiplogasteridae</taxon>
        <taxon>Pristionchus</taxon>
    </lineage>
</organism>
<gene>
    <name evidence="1" type="ORF">PFISCL1PPCAC_22766</name>
</gene>
<accession>A0AAV5WL56</accession>
<evidence type="ECO:0000313" key="1">
    <source>
        <dbReference type="EMBL" id="GMT31469.1"/>
    </source>
</evidence>
<keyword evidence="2" id="KW-1185">Reference proteome</keyword>
<evidence type="ECO:0000313" key="2">
    <source>
        <dbReference type="Proteomes" id="UP001432322"/>
    </source>
</evidence>
<protein>
    <submittedName>
        <fullName evidence="1">Uncharacterized protein</fullName>
    </submittedName>
</protein>
<sequence length="86" mass="9292">PPLIMSGWDSYLTNLHNGCAAIKRSALVGLDSGEVWAKFEGFTATDAEVATFVKCFANVYEVPGNGVDLEGTHFTVPRVEENLIFG</sequence>
<dbReference type="EMBL" id="BTSY01000006">
    <property type="protein sequence ID" value="GMT31469.1"/>
    <property type="molecule type" value="Genomic_DNA"/>
</dbReference>
<dbReference type="Pfam" id="PF00235">
    <property type="entry name" value="Profilin"/>
    <property type="match status" value="1"/>
</dbReference>
<feature type="non-terminal residue" evidence="1">
    <location>
        <position position="86"/>
    </location>
</feature>
<name>A0AAV5WL56_9BILA</name>
<dbReference type="Gene3D" id="3.30.450.30">
    <property type="entry name" value="Dynein light chain 2a, cytoplasmic"/>
    <property type="match status" value="1"/>
</dbReference>
<comment type="caution">
    <text evidence="1">The sequence shown here is derived from an EMBL/GenBank/DDBJ whole genome shotgun (WGS) entry which is preliminary data.</text>
</comment>
<dbReference type="GO" id="GO:0003779">
    <property type="term" value="F:actin binding"/>
    <property type="evidence" value="ECO:0007669"/>
    <property type="project" value="InterPro"/>
</dbReference>
<dbReference type="SUPFAM" id="SSF55770">
    <property type="entry name" value="Profilin (actin-binding protein)"/>
    <property type="match status" value="1"/>
</dbReference>
<dbReference type="AlphaFoldDB" id="A0AAV5WL56"/>
<dbReference type="InterPro" id="IPR048278">
    <property type="entry name" value="PFN"/>
</dbReference>
<dbReference type="Proteomes" id="UP001432322">
    <property type="component" value="Unassembled WGS sequence"/>
</dbReference>
<dbReference type="InterPro" id="IPR036140">
    <property type="entry name" value="PFN_sf"/>
</dbReference>
<proteinExistence type="predicted"/>